<proteinExistence type="predicted"/>
<gene>
    <name evidence="1" type="ORF">CYCCA115_LOCUS18662</name>
</gene>
<protein>
    <submittedName>
        <fullName evidence="1">Uncharacterized protein</fullName>
    </submittedName>
</protein>
<keyword evidence="2" id="KW-1185">Reference proteome</keyword>
<dbReference type="EMBL" id="CAKOGP040002058">
    <property type="protein sequence ID" value="CAJ1960300.1"/>
    <property type="molecule type" value="Genomic_DNA"/>
</dbReference>
<dbReference type="SUPFAM" id="SSF48452">
    <property type="entry name" value="TPR-like"/>
    <property type="match status" value="1"/>
</dbReference>
<organism evidence="1 2">
    <name type="scientific">Cylindrotheca closterium</name>
    <dbReference type="NCBI Taxonomy" id="2856"/>
    <lineage>
        <taxon>Eukaryota</taxon>
        <taxon>Sar</taxon>
        <taxon>Stramenopiles</taxon>
        <taxon>Ochrophyta</taxon>
        <taxon>Bacillariophyta</taxon>
        <taxon>Bacillariophyceae</taxon>
        <taxon>Bacillariophycidae</taxon>
        <taxon>Bacillariales</taxon>
        <taxon>Bacillariaceae</taxon>
        <taxon>Cylindrotheca</taxon>
    </lineage>
</organism>
<dbReference type="InterPro" id="IPR011990">
    <property type="entry name" value="TPR-like_helical_dom_sf"/>
</dbReference>
<accession>A0AAD2G2J0</accession>
<dbReference type="Proteomes" id="UP001295423">
    <property type="component" value="Unassembled WGS sequence"/>
</dbReference>
<comment type="caution">
    <text evidence="1">The sequence shown here is derived from an EMBL/GenBank/DDBJ whole genome shotgun (WGS) entry which is preliminary data.</text>
</comment>
<name>A0AAD2G2J0_9STRA</name>
<evidence type="ECO:0000313" key="2">
    <source>
        <dbReference type="Proteomes" id="UP001295423"/>
    </source>
</evidence>
<dbReference type="AlphaFoldDB" id="A0AAD2G2J0"/>
<sequence>MNEEWKQVVALNNAGTHHFFAENFPEAISFFEKAVIEAKATLLKYQSNTSPKAFNRTDPHAQGEDCEESKIQLELRDRDDCSSLDNDENLVSRCCIWISESTEGPFSMQDCTTFAMSSVYNLGVTYHLVGLHQGSRPFLEKANRYYGLASQLFSQVQLRCDGSRLSMHLLNNWATLHRSLGDQFMSRQLLRQLFCLVSHHVDLGWVSAEGHHQSNLFLRNLLVLLYPPHTAGAA</sequence>
<reference evidence="1" key="1">
    <citation type="submission" date="2023-08" db="EMBL/GenBank/DDBJ databases">
        <authorList>
            <person name="Audoor S."/>
            <person name="Bilcke G."/>
        </authorList>
    </citation>
    <scope>NUCLEOTIDE SEQUENCE</scope>
</reference>
<evidence type="ECO:0000313" key="1">
    <source>
        <dbReference type="EMBL" id="CAJ1960300.1"/>
    </source>
</evidence>